<evidence type="ECO:0000256" key="1">
    <source>
        <dbReference type="SAM" id="Phobius"/>
    </source>
</evidence>
<dbReference type="AlphaFoldDB" id="A0A7L9U7H9"/>
<keyword evidence="1" id="KW-0812">Transmembrane</keyword>
<accession>A0A7L9U7H9</accession>
<evidence type="ECO:0000313" key="3">
    <source>
        <dbReference type="Proteomes" id="UP000593875"/>
    </source>
</evidence>
<feature type="transmembrane region" description="Helical" evidence="1">
    <location>
        <begin position="240"/>
        <end position="259"/>
    </location>
</feature>
<keyword evidence="1" id="KW-1133">Transmembrane helix</keyword>
<name>A0A7L9U7H9_9BURK</name>
<reference evidence="2 3" key="1">
    <citation type="submission" date="2020-10" db="EMBL/GenBank/DDBJ databases">
        <title>Genome sequencing of Massilia sp. LPB0304.</title>
        <authorList>
            <person name="Kim J."/>
        </authorList>
    </citation>
    <scope>NUCLEOTIDE SEQUENCE [LARGE SCALE GENOMIC DNA]</scope>
    <source>
        <strain evidence="2 3">LPB0304</strain>
    </source>
</reference>
<sequence>MSMSLWKTLLIDRIHMNISITTDYLYKCACGQLWGMHDIQKDLLPQGRITVSKGKYSTRIGFYPDKKRKIADIEVGQAHKNRYLKLSLYPPKFVGDEFSRFKEILDSLLPDFSYAKFFFESHVSYIEIACDSLTHLAHTFIPFRQKTNHSRIFCDKHGVKGATYLGSRASNLLFCIYNKTKHLIETKKLPAHKLHTRIEARSRKLKLAPAELLLKMPNPFHRLWIADINKASTLSEDPEWLLFLGACATIGSAAALANLKKKDRKVFMDRLFAARATWWTPAFRWTGLAAALEQIAP</sequence>
<proteinExistence type="predicted"/>
<dbReference type="RefSeq" id="WP_193687248.1">
    <property type="nucleotide sequence ID" value="NZ_CP062941.1"/>
</dbReference>
<keyword evidence="1" id="KW-0472">Membrane</keyword>
<protein>
    <submittedName>
        <fullName evidence="2">Replication initiation factor domain-containing protein</fullName>
    </submittedName>
</protein>
<evidence type="ECO:0000313" key="2">
    <source>
        <dbReference type="EMBL" id="QOL50232.1"/>
    </source>
</evidence>
<keyword evidence="2" id="KW-0396">Initiation factor</keyword>
<dbReference type="EMBL" id="CP062941">
    <property type="protein sequence ID" value="QOL50232.1"/>
    <property type="molecule type" value="Genomic_DNA"/>
</dbReference>
<dbReference type="KEGG" id="mlir:LPB04_02650"/>
<dbReference type="Proteomes" id="UP000593875">
    <property type="component" value="Chromosome"/>
</dbReference>
<gene>
    <name evidence="2" type="ORF">LPB04_02650</name>
</gene>
<organism evidence="2 3">
    <name type="scientific">Massilia litorea</name>
    <dbReference type="NCBI Taxonomy" id="2769491"/>
    <lineage>
        <taxon>Bacteria</taxon>
        <taxon>Pseudomonadati</taxon>
        <taxon>Pseudomonadota</taxon>
        <taxon>Betaproteobacteria</taxon>
        <taxon>Burkholderiales</taxon>
        <taxon>Oxalobacteraceae</taxon>
        <taxon>Telluria group</taxon>
        <taxon>Massilia</taxon>
    </lineage>
</organism>
<dbReference type="GO" id="GO:0003743">
    <property type="term" value="F:translation initiation factor activity"/>
    <property type="evidence" value="ECO:0007669"/>
    <property type="project" value="UniProtKB-KW"/>
</dbReference>
<keyword evidence="2" id="KW-0648">Protein biosynthesis</keyword>
<keyword evidence="3" id="KW-1185">Reference proteome</keyword>